<evidence type="ECO:0000313" key="8">
    <source>
        <dbReference type="EMBL" id="MBK5073818.1"/>
    </source>
</evidence>
<feature type="transmembrane region" description="Helical" evidence="6">
    <location>
        <begin position="457"/>
        <end position="475"/>
    </location>
</feature>
<dbReference type="Pfam" id="PF03772">
    <property type="entry name" value="Competence"/>
    <property type="match status" value="1"/>
</dbReference>
<dbReference type="InterPro" id="IPR052159">
    <property type="entry name" value="Competence_DNA_uptake"/>
</dbReference>
<feature type="transmembrane region" description="Helical" evidence="6">
    <location>
        <begin position="269"/>
        <end position="288"/>
    </location>
</feature>
<dbReference type="InterPro" id="IPR025405">
    <property type="entry name" value="DUF4131"/>
</dbReference>
<keyword evidence="11" id="KW-1185">Reference proteome</keyword>
<evidence type="ECO:0000256" key="1">
    <source>
        <dbReference type="ARBA" id="ARBA00004651"/>
    </source>
</evidence>
<gene>
    <name evidence="9" type="ORF">I2492_13260</name>
    <name evidence="8" type="ORF">I2493_12445</name>
</gene>
<dbReference type="EMBL" id="JADRCQ010000003">
    <property type="protein sequence ID" value="MBK5073818.1"/>
    <property type="molecule type" value="Genomic_DNA"/>
</dbReference>
<evidence type="ECO:0000313" key="11">
    <source>
        <dbReference type="Proteomes" id="UP001296969"/>
    </source>
</evidence>
<reference evidence="9 11" key="1">
    <citation type="submission" date="2020-11" db="EMBL/GenBank/DDBJ databases">
        <title>Insectihabitans protaetiae gen. nov. sp. nov. and Insectihabitans allomyrinae sp. nov., isolated from larvae of Protaetia brevitarsis seulensis and Allomyrina dichotoma, respectively.</title>
        <authorList>
            <person name="Lee S.D."/>
            <person name="Byeon Y.-S."/>
            <person name="Kim S.-M."/>
            <person name="Yang H.L."/>
            <person name="Kim I.S."/>
        </authorList>
    </citation>
    <scope>NUCLEOTIDE SEQUENCE</scope>
    <source>
        <strain evidence="9">CWB-B4</strain>
        <strain evidence="8 11">CWB-B43</strain>
    </source>
</reference>
<evidence type="ECO:0000256" key="2">
    <source>
        <dbReference type="ARBA" id="ARBA00022475"/>
    </source>
</evidence>
<evidence type="ECO:0000256" key="4">
    <source>
        <dbReference type="ARBA" id="ARBA00022989"/>
    </source>
</evidence>
<feature type="transmembrane region" description="Helical" evidence="6">
    <location>
        <begin position="375"/>
        <end position="393"/>
    </location>
</feature>
<feature type="transmembrane region" description="Helical" evidence="6">
    <location>
        <begin position="405"/>
        <end position="428"/>
    </location>
</feature>
<dbReference type="NCBIfam" id="TIGR00360">
    <property type="entry name" value="ComEC_N-term"/>
    <property type="match status" value="1"/>
</dbReference>
<dbReference type="PANTHER" id="PTHR30619">
    <property type="entry name" value="DNA INTERNALIZATION/COMPETENCE PROTEIN COMEC/REC2"/>
    <property type="match status" value="1"/>
</dbReference>
<protein>
    <submittedName>
        <fullName evidence="9">DNA internalization-related competence protein ComEC/Rec2</fullName>
    </submittedName>
</protein>
<dbReference type="InterPro" id="IPR035681">
    <property type="entry name" value="ComA-like_MBL"/>
</dbReference>
<feature type="transmembrane region" description="Helical" evidence="6">
    <location>
        <begin position="322"/>
        <end position="355"/>
    </location>
</feature>
<dbReference type="Proteomes" id="UP000807542">
    <property type="component" value="Unassembled WGS sequence"/>
</dbReference>
<dbReference type="CDD" id="cd07731">
    <property type="entry name" value="ComA-like_MBL-fold"/>
    <property type="match status" value="1"/>
</dbReference>
<dbReference type="SUPFAM" id="SSF56281">
    <property type="entry name" value="Metallo-hydrolase/oxidoreductase"/>
    <property type="match status" value="1"/>
</dbReference>
<dbReference type="InterPro" id="IPR004477">
    <property type="entry name" value="ComEC_N"/>
</dbReference>
<dbReference type="Proteomes" id="UP001296969">
    <property type="component" value="Unassembled WGS sequence"/>
</dbReference>
<dbReference type="InterPro" id="IPR036866">
    <property type="entry name" value="RibonucZ/Hydroxyglut_hydro"/>
</dbReference>
<organism evidence="9 10">
    <name type="scientific">Limnobaculum xujianqingii</name>
    <dbReference type="NCBI Taxonomy" id="2738837"/>
    <lineage>
        <taxon>Bacteria</taxon>
        <taxon>Pseudomonadati</taxon>
        <taxon>Pseudomonadota</taxon>
        <taxon>Gammaproteobacteria</taxon>
        <taxon>Enterobacterales</taxon>
        <taxon>Budviciaceae</taxon>
        <taxon>Limnobaculum</taxon>
    </lineage>
</organism>
<dbReference type="SMART" id="SM00849">
    <property type="entry name" value="Lactamase_B"/>
    <property type="match status" value="1"/>
</dbReference>
<accession>A0A9D7FUR4</accession>
<dbReference type="Pfam" id="PF00753">
    <property type="entry name" value="Lactamase_B"/>
    <property type="match status" value="1"/>
</dbReference>
<comment type="caution">
    <text evidence="9">The sequence shown here is derived from an EMBL/GenBank/DDBJ whole genome shotgun (WGS) entry which is preliminary data.</text>
</comment>
<dbReference type="GO" id="GO:0030420">
    <property type="term" value="P:establishment of competence for transformation"/>
    <property type="evidence" value="ECO:0007669"/>
    <property type="project" value="InterPro"/>
</dbReference>
<dbReference type="InterPro" id="IPR004797">
    <property type="entry name" value="Competence_ComEC/Rec2"/>
</dbReference>
<evidence type="ECO:0000313" key="10">
    <source>
        <dbReference type="Proteomes" id="UP000807542"/>
    </source>
</evidence>
<dbReference type="AlphaFoldDB" id="A0A9D7FUR4"/>
<dbReference type="EMBL" id="JADRCP010000003">
    <property type="protein sequence ID" value="MBK5177288.1"/>
    <property type="molecule type" value="Genomic_DNA"/>
</dbReference>
<dbReference type="Pfam" id="PF13567">
    <property type="entry name" value="DUF4131"/>
    <property type="match status" value="1"/>
</dbReference>
<keyword evidence="4 6" id="KW-1133">Transmembrane helix</keyword>
<evidence type="ECO:0000259" key="7">
    <source>
        <dbReference type="SMART" id="SM00849"/>
    </source>
</evidence>
<name>A0A9D7FUR4_9GAMM</name>
<feature type="transmembrane region" description="Helical" evidence="6">
    <location>
        <begin position="236"/>
        <end position="257"/>
    </location>
</feature>
<feature type="domain" description="Metallo-beta-lactamase" evidence="7">
    <location>
        <begin position="518"/>
        <end position="698"/>
    </location>
</feature>
<keyword evidence="3 6" id="KW-0812">Transmembrane</keyword>
<dbReference type="Gene3D" id="3.60.15.10">
    <property type="entry name" value="Ribonuclease Z/Hydroxyacylglutathione hydrolase-like"/>
    <property type="match status" value="1"/>
</dbReference>
<comment type="subcellular location">
    <subcellularLocation>
        <location evidence="1">Cell membrane</location>
        <topology evidence="1">Multi-pass membrane protein</topology>
    </subcellularLocation>
</comment>
<dbReference type="InterPro" id="IPR001279">
    <property type="entry name" value="Metallo-B-lactamas"/>
</dbReference>
<dbReference type="RefSeq" id="WP_228398567.1">
    <property type="nucleotide sequence ID" value="NZ_JADRCP010000003.1"/>
</dbReference>
<evidence type="ECO:0000256" key="5">
    <source>
        <dbReference type="ARBA" id="ARBA00023136"/>
    </source>
</evidence>
<dbReference type="PANTHER" id="PTHR30619:SF1">
    <property type="entry name" value="RECOMBINATION PROTEIN 2"/>
    <property type="match status" value="1"/>
</dbReference>
<sequence>MRSSLSIDLISCAVISGTLPLLFLPKLPSSLIWWSVAGIALMCAGCCGNKRRVFSIILLSFLWSTWYAEGVYRQVNRYVERSAQVQGEIVSADINTEESQFLLLRVKQIDGQPLPWTEYFTLPLHFSMNDQVIARQMAAGQQWQLNLSFKAVHSRLNQGGYDQQRRAMAIHQPLVGQVKSAKILDKSIDIRQKLIYRVQQTIASLATQDIILALAFGERGGMSSERRSLFLQTGTAHLMAISGLHISLAALVGWILARGIQYFFRNRYIGLWFPILLGWITATLYVWLSGVNPPALRAFLALSFWMLLRTKGINWTPWQVWLRIITLLLIFDPLMILSDSLWLSCLAVAGLIFWFQWVPLPDWITFRYRVLARWFHLQLAMMILLIPVQLFMFHGISWTSLPANLVAVPVVSFVTVPAILLALLFFWLPSIAMLFWWIADYSLSGVLFILEELQHGWASVTSSMLLFSGLGWLLIICWRLSLWRCGLFTPWVTFITILVPFWQKPDEKWRMDMLDVGHGLAVVIRQGEHAIIYDTGNRWNGGSMAEKEIMPFLNWHRLSLLGMIISHQDMDHIGGLKVLQKAYPEAWLRTPVISSGGSCQQGDSWQWGHLTFNVLWPTVLATRAYNANSCVLRISDGKYSVLLTGDLESIQELNLVKHYGNALDSDILQTPHHGSKSSSTVAFIQAVNPQATLTSVSRYNPWHLPAKSVEQRYKKSGVRWISTAKSGQLSVLFYKDKYRILTLREHFMPRWYHQWFGSLLHNE</sequence>
<evidence type="ECO:0000256" key="3">
    <source>
        <dbReference type="ARBA" id="ARBA00022692"/>
    </source>
</evidence>
<feature type="transmembrane region" description="Helical" evidence="6">
    <location>
        <begin position="481"/>
        <end position="502"/>
    </location>
</feature>
<keyword evidence="5 6" id="KW-0472">Membrane</keyword>
<dbReference type="NCBIfam" id="TIGR00361">
    <property type="entry name" value="ComEC_Rec2"/>
    <property type="match status" value="1"/>
</dbReference>
<dbReference type="GO" id="GO:0005886">
    <property type="term" value="C:plasma membrane"/>
    <property type="evidence" value="ECO:0007669"/>
    <property type="project" value="UniProtKB-SubCell"/>
</dbReference>
<proteinExistence type="predicted"/>
<evidence type="ECO:0000313" key="9">
    <source>
        <dbReference type="EMBL" id="MBK5177288.1"/>
    </source>
</evidence>
<evidence type="ECO:0000256" key="6">
    <source>
        <dbReference type="SAM" id="Phobius"/>
    </source>
</evidence>
<keyword evidence="2" id="KW-1003">Cell membrane</keyword>